<dbReference type="AlphaFoldDB" id="K0TA05"/>
<gene>
    <name evidence="1" type="ORF">THAOC_03969</name>
</gene>
<proteinExistence type="predicted"/>
<accession>K0TA05</accession>
<sequence>MVKPQSIPGLAGHAPVSVPHSDVARYAVMVQRRQDHLTDEVIPLGLKADGPPAPVEGHCDSVVVVVRAGLGAILEHRLGLLDAEYQ</sequence>
<evidence type="ECO:0000313" key="2">
    <source>
        <dbReference type="Proteomes" id="UP000266841"/>
    </source>
</evidence>
<reference evidence="1 2" key="1">
    <citation type="journal article" date="2012" name="Genome Biol.">
        <title>Genome and low-iron response of an oceanic diatom adapted to chronic iron limitation.</title>
        <authorList>
            <person name="Lommer M."/>
            <person name="Specht M."/>
            <person name="Roy A.S."/>
            <person name="Kraemer L."/>
            <person name="Andreson R."/>
            <person name="Gutowska M.A."/>
            <person name="Wolf J."/>
            <person name="Bergner S.V."/>
            <person name="Schilhabel M.B."/>
            <person name="Klostermeier U.C."/>
            <person name="Beiko R.G."/>
            <person name="Rosenstiel P."/>
            <person name="Hippler M."/>
            <person name="Laroche J."/>
        </authorList>
    </citation>
    <scope>NUCLEOTIDE SEQUENCE [LARGE SCALE GENOMIC DNA]</scope>
    <source>
        <strain evidence="1 2">CCMP1005</strain>
    </source>
</reference>
<protein>
    <submittedName>
        <fullName evidence="1">Uncharacterized protein</fullName>
    </submittedName>
</protein>
<organism evidence="1 2">
    <name type="scientific">Thalassiosira oceanica</name>
    <name type="common">Marine diatom</name>
    <dbReference type="NCBI Taxonomy" id="159749"/>
    <lineage>
        <taxon>Eukaryota</taxon>
        <taxon>Sar</taxon>
        <taxon>Stramenopiles</taxon>
        <taxon>Ochrophyta</taxon>
        <taxon>Bacillariophyta</taxon>
        <taxon>Coscinodiscophyceae</taxon>
        <taxon>Thalassiosirophycidae</taxon>
        <taxon>Thalassiosirales</taxon>
        <taxon>Thalassiosiraceae</taxon>
        <taxon>Thalassiosira</taxon>
    </lineage>
</organism>
<dbReference type="Proteomes" id="UP000266841">
    <property type="component" value="Unassembled WGS sequence"/>
</dbReference>
<feature type="non-terminal residue" evidence="1">
    <location>
        <position position="86"/>
    </location>
</feature>
<keyword evidence="2" id="KW-1185">Reference proteome</keyword>
<dbReference type="EMBL" id="AGNL01003754">
    <property type="protein sequence ID" value="EJK74355.1"/>
    <property type="molecule type" value="Genomic_DNA"/>
</dbReference>
<comment type="caution">
    <text evidence="1">The sequence shown here is derived from an EMBL/GenBank/DDBJ whole genome shotgun (WGS) entry which is preliminary data.</text>
</comment>
<name>K0TA05_THAOC</name>
<evidence type="ECO:0000313" key="1">
    <source>
        <dbReference type="EMBL" id="EJK74355.1"/>
    </source>
</evidence>